<reference evidence="1 2" key="1">
    <citation type="submission" date="2024-04" db="EMBL/GenBank/DDBJ databases">
        <title>Tritrichomonas musculus Genome.</title>
        <authorList>
            <person name="Alves-Ferreira E."/>
            <person name="Grigg M."/>
            <person name="Lorenzi H."/>
            <person name="Galac M."/>
        </authorList>
    </citation>
    <scope>NUCLEOTIDE SEQUENCE [LARGE SCALE GENOMIC DNA]</scope>
    <source>
        <strain evidence="1 2">EAF2021</strain>
    </source>
</reference>
<evidence type="ECO:0000313" key="1">
    <source>
        <dbReference type="EMBL" id="KAK8836851.1"/>
    </source>
</evidence>
<protein>
    <submittedName>
        <fullName evidence="1">Transmembrane protein 62</fullName>
    </submittedName>
</protein>
<dbReference type="SUPFAM" id="SSF56300">
    <property type="entry name" value="Metallo-dependent phosphatases"/>
    <property type="match status" value="1"/>
</dbReference>
<gene>
    <name evidence="1" type="ORF">M9Y10_037375</name>
</gene>
<keyword evidence="1" id="KW-0812">Transmembrane</keyword>
<dbReference type="Gene3D" id="3.60.21.10">
    <property type="match status" value="1"/>
</dbReference>
<proteinExistence type="predicted"/>
<accession>A0ABR2GT74</accession>
<keyword evidence="2" id="KW-1185">Reference proteome</keyword>
<dbReference type="InterPro" id="IPR029052">
    <property type="entry name" value="Metallo-depent_PP-like"/>
</dbReference>
<name>A0ABR2GT74_9EUKA</name>
<sequence length="113" mass="13225">MKQEKPFNSSLIPDYFVHLTDAHINHKYEQSSVVFNTVLNHIESINPMLSFFACDLADDFTKSQHRNYAVQQPEDHEIYYNLTSHYDRSSKLFETAGNHDEYGVSNFNVKHLL</sequence>
<keyword evidence="1" id="KW-0472">Membrane</keyword>
<dbReference type="EMBL" id="JAPFFF010000063">
    <property type="protein sequence ID" value="KAK8836851.1"/>
    <property type="molecule type" value="Genomic_DNA"/>
</dbReference>
<evidence type="ECO:0000313" key="2">
    <source>
        <dbReference type="Proteomes" id="UP001470230"/>
    </source>
</evidence>
<dbReference type="Proteomes" id="UP001470230">
    <property type="component" value="Unassembled WGS sequence"/>
</dbReference>
<comment type="caution">
    <text evidence="1">The sequence shown here is derived from an EMBL/GenBank/DDBJ whole genome shotgun (WGS) entry which is preliminary data.</text>
</comment>
<organism evidence="1 2">
    <name type="scientific">Tritrichomonas musculus</name>
    <dbReference type="NCBI Taxonomy" id="1915356"/>
    <lineage>
        <taxon>Eukaryota</taxon>
        <taxon>Metamonada</taxon>
        <taxon>Parabasalia</taxon>
        <taxon>Tritrichomonadida</taxon>
        <taxon>Tritrichomonadidae</taxon>
        <taxon>Tritrichomonas</taxon>
    </lineage>
</organism>